<dbReference type="Gene3D" id="3.40.50.2300">
    <property type="match status" value="1"/>
</dbReference>
<dbReference type="CDD" id="cd17546">
    <property type="entry name" value="REC_hyHK_CKI1_RcsC-like"/>
    <property type="match status" value="1"/>
</dbReference>
<organism evidence="3 4">
    <name type="scientific">Cephalotus follicularis</name>
    <name type="common">Albany pitcher plant</name>
    <dbReference type="NCBI Taxonomy" id="3775"/>
    <lineage>
        <taxon>Eukaryota</taxon>
        <taxon>Viridiplantae</taxon>
        <taxon>Streptophyta</taxon>
        <taxon>Embryophyta</taxon>
        <taxon>Tracheophyta</taxon>
        <taxon>Spermatophyta</taxon>
        <taxon>Magnoliopsida</taxon>
        <taxon>eudicotyledons</taxon>
        <taxon>Gunneridae</taxon>
        <taxon>Pentapetalae</taxon>
        <taxon>rosids</taxon>
        <taxon>fabids</taxon>
        <taxon>Oxalidales</taxon>
        <taxon>Cephalotaceae</taxon>
        <taxon>Cephalotus</taxon>
    </lineage>
</organism>
<dbReference type="FunCoup" id="A0A1Q3BV40">
    <property type="interactions" value="18"/>
</dbReference>
<dbReference type="SUPFAM" id="SSF52172">
    <property type="entry name" value="CheY-like"/>
    <property type="match status" value="1"/>
</dbReference>
<dbReference type="InParanoid" id="A0A1Q3BV40"/>
<keyword evidence="4" id="KW-1185">Reference proteome</keyword>
<feature type="domain" description="Response regulatory" evidence="2">
    <location>
        <begin position="1"/>
        <end position="95"/>
    </location>
</feature>
<dbReference type="PANTHER" id="PTHR43228:SF1">
    <property type="entry name" value="TWO-COMPONENT RESPONSE REGULATOR ARR22"/>
    <property type="match status" value="1"/>
</dbReference>
<dbReference type="Pfam" id="PF00072">
    <property type="entry name" value="Response_reg"/>
    <property type="match status" value="1"/>
</dbReference>
<dbReference type="InterPro" id="IPR052048">
    <property type="entry name" value="ST_Response_Regulator"/>
</dbReference>
<name>A0A1Q3BV40_CEPFO</name>
<proteinExistence type="predicted"/>
<dbReference type="InterPro" id="IPR001789">
    <property type="entry name" value="Sig_transdc_resp-reg_receiver"/>
</dbReference>
<gene>
    <name evidence="3" type="ORF">CFOL_v3_15353</name>
</gene>
<dbReference type="STRING" id="3775.A0A1Q3BV40"/>
<comment type="caution">
    <text evidence="3">The sequence shown here is derived from an EMBL/GenBank/DDBJ whole genome shotgun (WGS) entry which is preliminary data.</text>
</comment>
<feature type="modified residue" description="4-aspartylphosphate" evidence="1">
    <location>
        <position position="30"/>
    </location>
</feature>
<dbReference type="EMBL" id="BDDD01000947">
    <property type="protein sequence ID" value="GAV71864.1"/>
    <property type="molecule type" value="Genomic_DNA"/>
</dbReference>
<dbReference type="GO" id="GO:0000160">
    <property type="term" value="P:phosphorelay signal transduction system"/>
    <property type="evidence" value="ECO:0007669"/>
    <property type="project" value="InterPro"/>
</dbReference>
<evidence type="ECO:0000313" key="3">
    <source>
        <dbReference type="EMBL" id="GAV71864.1"/>
    </source>
</evidence>
<reference evidence="4" key="1">
    <citation type="submission" date="2016-04" db="EMBL/GenBank/DDBJ databases">
        <title>Cephalotus genome sequencing.</title>
        <authorList>
            <person name="Fukushima K."/>
            <person name="Hasebe M."/>
            <person name="Fang X."/>
        </authorList>
    </citation>
    <scope>NUCLEOTIDE SEQUENCE [LARGE SCALE GENOMIC DNA]</scope>
    <source>
        <strain evidence="4">cv. St1</strain>
    </source>
</reference>
<evidence type="ECO:0000313" key="4">
    <source>
        <dbReference type="Proteomes" id="UP000187406"/>
    </source>
</evidence>
<evidence type="ECO:0000256" key="1">
    <source>
        <dbReference type="PROSITE-ProRule" id="PRU00169"/>
    </source>
</evidence>
<dbReference type="AlphaFoldDB" id="A0A1Q3BV40"/>
<dbReference type="Proteomes" id="UP000187406">
    <property type="component" value="Unassembled WGS sequence"/>
</dbReference>
<protein>
    <submittedName>
        <fullName evidence="3">Response_reg domain-containing protein</fullName>
    </submittedName>
</protein>
<sequence length="98" mass="10702">MGREVEVASNGHQAVNLHQKGASYNLIFMDMDMPVMDGTQATRELRAMGVKSMIAGVTSRKLNSEVRAFMSAGLNYCFVKPLTNENIALLIAKLIGNI</sequence>
<evidence type="ECO:0000259" key="2">
    <source>
        <dbReference type="PROSITE" id="PS50110"/>
    </source>
</evidence>
<dbReference type="OrthoDB" id="21225at2759"/>
<dbReference type="PROSITE" id="PS50110">
    <property type="entry name" value="RESPONSE_REGULATORY"/>
    <property type="match status" value="1"/>
</dbReference>
<dbReference type="PANTHER" id="PTHR43228">
    <property type="entry name" value="TWO-COMPONENT RESPONSE REGULATOR"/>
    <property type="match status" value="1"/>
</dbReference>
<dbReference type="InterPro" id="IPR011006">
    <property type="entry name" value="CheY-like_superfamily"/>
</dbReference>
<keyword evidence="1" id="KW-0597">Phosphoprotein</keyword>
<accession>A0A1Q3BV40</accession>